<keyword evidence="2" id="KW-1185">Reference proteome</keyword>
<gene>
    <name evidence="1" type="ORF">IPMB12_06905</name>
</gene>
<evidence type="ECO:0000313" key="2">
    <source>
        <dbReference type="Proteomes" id="UP000501168"/>
    </source>
</evidence>
<proteinExistence type="predicted"/>
<organism evidence="1 2">
    <name type="scientific">Zophobihabitans entericus</name>
    <dbReference type="NCBI Taxonomy" id="1635327"/>
    <lineage>
        <taxon>Bacteria</taxon>
        <taxon>Pseudomonadati</taxon>
        <taxon>Pseudomonadota</taxon>
        <taxon>Gammaproteobacteria</taxon>
        <taxon>Orbales</taxon>
        <taxon>Orbaceae</taxon>
        <taxon>Zophobihabitans</taxon>
    </lineage>
</organism>
<dbReference type="Pfam" id="PF15586">
    <property type="entry name" value="Imm8"/>
    <property type="match status" value="1"/>
</dbReference>
<dbReference type="EMBL" id="CP050253">
    <property type="protein sequence ID" value="QIQ22427.1"/>
    <property type="molecule type" value="Genomic_DNA"/>
</dbReference>
<evidence type="ECO:0000313" key="1">
    <source>
        <dbReference type="EMBL" id="QIQ22427.1"/>
    </source>
</evidence>
<dbReference type="InParanoid" id="A0A6G9IF30"/>
<sequence length="105" mass="12338">MGEPWIWEPEDNLVYYLLEMNIGFVGNEASDIYTIIVATPEGIMALKEKKQFIPEIQKILLLNSYVWSDVRNIIEDKLSSIKQKHEFSVSDELANCFNWEFYGMR</sequence>
<dbReference type="KEGG" id="orb:IPMB12_06905"/>
<name>A0A6G9IF30_9GAMM</name>
<accession>A0A6G9IF30</accession>
<dbReference type="AlphaFoldDB" id="A0A6G9IF30"/>
<dbReference type="InterPro" id="IPR028964">
    <property type="entry name" value="Imm8"/>
</dbReference>
<evidence type="ECO:0008006" key="3">
    <source>
        <dbReference type="Google" id="ProtNLM"/>
    </source>
</evidence>
<protein>
    <recommendedName>
        <fullName evidence="3">Immunity protein 8 of polymorphic toxin system</fullName>
    </recommendedName>
</protein>
<reference evidence="1 2" key="1">
    <citation type="submission" date="2020-03" db="EMBL/GenBank/DDBJ databases">
        <title>Complete genome sequence of Orbus sp. IPMB12 (BCRC 80908).</title>
        <authorList>
            <person name="Lo W.-S."/>
            <person name="Chang T.-H."/>
            <person name="Kuo C.-H."/>
        </authorList>
    </citation>
    <scope>NUCLEOTIDE SEQUENCE [LARGE SCALE GENOMIC DNA]</scope>
    <source>
        <strain evidence="1 2">IPMB12</strain>
    </source>
</reference>
<dbReference type="Proteomes" id="UP000501168">
    <property type="component" value="Chromosome"/>
</dbReference>